<feature type="non-terminal residue" evidence="3">
    <location>
        <position position="457"/>
    </location>
</feature>
<evidence type="ECO:0000256" key="1">
    <source>
        <dbReference type="SAM" id="MobiDB-lite"/>
    </source>
</evidence>
<feature type="compositionally biased region" description="Polar residues" evidence="1">
    <location>
        <begin position="168"/>
        <end position="177"/>
    </location>
</feature>
<feature type="non-terminal residue" evidence="3">
    <location>
        <position position="1"/>
    </location>
</feature>
<keyword evidence="2" id="KW-0812">Transmembrane</keyword>
<dbReference type="EMBL" id="FLQW01005844">
    <property type="protein sequence ID" value="SBS99535.1"/>
    <property type="molecule type" value="Genomic_DNA"/>
</dbReference>
<organism evidence="3 4">
    <name type="scientific">Plasmodium malariae</name>
    <dbReference type="NCBI Taxonomy" id="5858"/>
    <lineage>
        <taxon>Eukaryota</taxon>
        <taxon>Sar</taxon>
        <taxon>Alveolata</taxon>
        <taxon>Apicomplexa</taxon>
        <taxon>Aconoidasida</taxon>
        <taxon>Haemosporida</taxon>
        <taxon>Plasmodiidae</taxon>
        <taxon>Plasmodium</taxon>
        <taxon>Plasmodium (Plasmodium)</taxon>
    </lineage>
</organism>
<feature type="region of interest" description="Disordered" evidence="1">
    <location>
        <begin position="168"/>
        <end position="190"/>
    </location>
</feature>
<feature type="transmembrane region" description="Helical" evidence="2">
    <location>
        <begin position="218"/>
        <end position="238"/>
    </location>
</feature>
<evidence type="ECO:0000313" key="3">
    <source>
        <dbReference type="EMBL" id="SBS99535.1"/>
    </source>
</evidence>
<feature type="region of interest" description="Disordered" evidence="1">
    <location>
        <begin position="61"/>
        <end position="156"/>
    </location>
</feature>
<name>A0A1A8X5Q2_PLAMA</name>
<dbReference type="Proteomes" id="UP000078597">
    <property type="component" value="Unassembled WGS sequence"/>
</dbReference>
<keyword evidence="2" id="KW-0472">Membrane</keyword>
<reference evidence="4" key="1">
    <citation type="submission" date="2016-05" db="EMBL/GenBank/DDBJ databases">
        <authorList>
            <person name="Naeem Raeece"/>
        </authorList>
    </citation>
    <scope>NUCLEOTIDE SEQUENCE [LARGE SCALE GENOMIC DNA]</scope>
</reference>
<dbReference type="AlphaFoldDB" id="A0A1A8X5Q2"/>
<sequence>DAKCISECTEYSTWFISKKKYFEEKKGLTSKSCIFKNTSSQFPEKTCNILNPKTFNKIPQCLSPKPDVPSQAPVIENVLSEPKFDERNAEDDLISQDQSLPQVEHLPESAPNSPSESQPNNFPEDTPSDPSQLLTTPEDNSMTHSDSSSEDTQHGDAQITSVPVFSTPEQQTTQDSVYQPPVDQDLNTEGGIKTTSVANEVSIPKTFPSTPVDPKIQGIITSIFFSTFVLIEINYALIGKFKKKKNIRRQVKFLRILLPSHSDKKDIFLSDDHLDHPIHDDEEIIKKLKIYEHKTINNTNMLKRKKDKSKTIIEVHMEVLEKFRNEQWELSKKEFLAMCLEVYTHEEYTSYPNFINDDQMENIKRSNDIEEKKILWNKWIERHRNLSEKLKKEDWFNNLKNEWKKDKAMVNEMEELNKKYLKENEKVSLLEREKVIWRQWISNKRKILEQNMEENWF</sequence>
<proteinExistence type="predicted"/>
<evidence type="ECO:0000256" key="2">
    <source>
        <dbReference type="SAM" id="Phobius"/>
    </source>
</evidence>
<feature type="compositionally biased region" description="Polar residues" evidence="1">
    <location>
        <begin position="110"/>
        <end position="146"/>
    </location>
</feature>
<gene>
    <name evidence="3" type="ORF">PMALA_071130</name>
</gene>
<keyword evidence="2" id="KW-1133">Transmembrane helix</keyword>
<evidence type="ECO:0000313" key="4">
    <source>
        <dbReference type="Proteomes" id="UP000078597"/>
    </source>
</evidence>
<protein>
    <submittedName>
        <fullName evidence="3">STP1 protein</fullName>
    </submittedName>
</protein>
<accession>A0A1A8X5Q2</accession>